<keyword evidence="1" id="KW-0812">Transmembrane</keyword>
<name>A0A1H8LTL7_9SPHI</name>
<keyword evidence="3" id="KW-1185">Reference proteome</keyword>
<proteinExistence type="predicted"/>
<evidence type="ECO:0000256" key="1">
    <source>
        <dbReference type="SAM" id="Phobius"/>
    </source>
</evidence>
<feature type="transmembrane region" description="Helical" evidence="1">
    <location>
        <begin position="108"/>
        <end position="126"/>
    </location>
</feature>
<feature type="transmembrane region" description="Helical" evidence="1">
    <location>
        <begin position="80"/>
        <end position="96"/>
    </location>
</feature>
<dbReference type="EMBL" id="FOCL01000005">
    <property type="protein sequence ID" value="SEO08403.1"/>
    <property type="molecule type" value="Genomic_DNA"/>
</dbReference>
<dbReference type="Proteomes" id="UP000198942">
    <property type="component" value="Unassembled WGS sequence"/>
</dbReference>
<evidence type="ECO:0000313" key="3">
    <source>
        <dbReference type="Proteomes" id="UP000198942"/>
    </source>
</evidence>
<dbReference type="RefSeq" id="WP_091212092.1">
    <property type="nucleotide sequence ID" value="NZ_FOCL01000005.1"/>
</dbReference>
<dbReference type="AlphaFoldDB" id="A0A1H8LTL7"/>
<keyword evidence="1" id="KW-1133">Transmembrane helix</keyword>
<evidence type="ECO:0000313" key="2">
    <source>
        <dbReference type="EMBL" id="SEO08403.1"/>
    </source>
</evidence>
<keyword evidence="1" id="KW-0472">Membrane</keyword>
<protein>
    <submittedName>
        <fullName evidence="2">Uncharacterized protein</fullName>
    </submittedName>
</protein>
<reference evidence="3" key="1">
    <citation type="submission" date="2016-10" db="EMBL/GenBank/DDBJ databases">
        <authorList>
            <person name="Varghese N."/>
            <person name="Submissions S."/>
        </authorList>
    </citation>
    <scope>NUCLEOTIDE SEQUENCE [LARGE SCALE GENOMIC DNA]</scope>
    <source>
        <strain evidence="3">Gh-48</strain>
    </source>
</reference>
<accession>A0A1H8LTL7</accession>
<sequence length="160" mass="18438">MEDLMQIKPFSFDEHNGKYRMIVPKSICDNLLLSHVGGEGLLLCNKDERLLEELKTKILFENQKALIRYRKLHAKRRSKLILGFTVALVICILIVFEKDIIPGEAYRWPFNIAATMLMGGCLYFIFMSYVTIGQLRGAGSLADDLDLILLHRDIRENFQC</sequence>
<organism evidence="2 3">
    <name type="scientific">Mucilaginibacter gossypiicola</name>
    <dbReference type="NCBI Taxonomy" id="551995"/>
    <lineage>
        <taxon>Bacteria</taxon>
        <taxon>Pseudomonadati</taxon>
        <taxon>Bacteroidota</taxon>
        <taxon>Sphingobacteriia</taxon>
        <taxon>Sphingobacteriales</taxon>
        <taxon>Sphingobacteriaceae</taxon>
        <taxon>Mucilaginibacter</taxon>
    </lineage>
</organism>
<gene>
    <name evidence="2" type="ORF">SAMN05192574_105242</name>
</gene>